<keyword evidence="5" id="KW-0811">Translocation</keyword>
<dbReference type="eggNOG" id="COG0805">
    <property type="taxonomic scope" value="Bacteria"/>
</dbReference>
<dbReference type="InterPro" id="IPR002033">
    <property type="entry name" value="TatC"/>
</dbReference>
<comment type="similarity">
    <text evidence="5">Belongs to the TatC family.</text>
</comment>
<dbReference type="HAMAP" id="MF_00902">
    <property type="entry name" value="TatC"/>
    <property type="match status" value="1"/>
</dbReference>
<proteinExistence type="inferred from homology"/>
<feature type="transmembrane region" description="Helical" evidence="5">
    <location>
        <begin position="132"/>
        <end position="154"/>
    </location>
</feature>
<feature type="transmembrane region" description="Helical" evidence="5">
    <location>
        <begin position="236"/>
        <end position="256"/>
    </location>
</feature>
<dbReference type="AlphaFoldDB" id="L8JT61"/>
<evidence type="ECO:0000313" key="7">
    <source>
        <dbReference type="Proteomes" id="UP000011135"/>
    </source>
</evidence>
<sequence>MGEEREMSFIDHLEELRWHLIRAVIAIFIFSIAAFVAVDFVFNTVILGPAKPEFWTFRMLCKLGELMNSTAICIEEIPFKIQSRQMTGQFTMHITSSFVIGLIVAFPYVFWEFWRFISPGLHMNEKAVSRGAVFSVTLLFTLGILFGYYIMAPLSVNFLANYQVSELIYNEFDITSYVGTISTLVLGSGILFQLPIVVYFLSKIGVVTPDLMKIYRKHAIVVILMLGAVLTPPDPLSQILIAFPLFGLYELSILISRSVYRKQRKKELLEQQKYKQS</sequence>
<protein>
    <recommendedName>
        <fullName evidence="5">Sec-independent protein translocase protein TatC</fullName>
    </recommendedName>
</protein>
<dbReference type="GO" id="GO:0033281">
    <property type="term" value="C:TAT protein transport complex"/>
    <property type="evidence" value="ECO:0007669"/>
    <property type="project" value="UniProtKB-UniRule"/>
</dbReference>
<evidence type="ECO:0000313" key="6">
    <source>
        <dbReference type="EMBL" id="ELR71398.1"/>
    </source>
</evidence>
<dbReference type="Proteomes" id="UP000011135">
    <property type="component" value="Unassembled WGS sequence"/>
</dbReference>
<evidence type="ECO:0000256" key="3">
    <source>
        <dbReference type="ARBA" id="ARBA00022989"/>
    </source>
</evidence>
<keyword evidence="3 5" id="KW-1133">Transmembrane helix</keyword>
<keyword evidence="2 5" id="KW-0812">Transmembrane</keyword>
<dbReference type="PRINTS" id="PR01840">
    <property type="entry name" value="TATCFAMILY"/>
</dbReference>
<dbReference type="PATRIC" id="fig|1237149.3.peg.2494"/>
<comment type="caution">
    <text evidence="6">The sequence shown here is derived from an EMBL/GenBank/DDBJ whole genome shotgun (WGS) entry which is preliminary data.</text>
</comment>
<comment type="function">
    <text evidence="5">Part of the twin-arginine translocation (Tat) system that transports large folded proteins containing a characteristic twin-arginine motif in their signal peptide across membranes.</text>
</comment>
<feature type="transmembrane region" description="Helical" evidence="5">
    <location>
        <begin position="214"/>
        <end position="230"/>
    </location>
</feature>
<feature type="transmembrane region" description="Helical" evidence="5">
    <location>
        <begin position="90"/>
        <end position="111"/>
    </location>
</feature>
<evidence type="ECO:0000256" key="5">
    <source>
        <dbReference type="HAMAP-Rule" id="MF_00902"/>
    </source>
</evidence>
<organism evidence="6 7">
    <name type="scientific">Fulvivirga imtechensis AK7</name>
    <dbReference type="NCBI Taxonomy" id="1237149"/>
    <lineage>
        <taxon>Bacteria</taxon>
        <taxon>Pseudomonadati</taxon>
        <taxon>Bacteroidota</taxon>
        <taxon>Cytophagia</taxon>
        <taxon>Cytophagales</taxon>
        <taxon>Fulvivirgaceae</taxon>
        <taxon>Fulvivirga</taxon>
    </lineage>
</organism>
<comment type="subunit">
    <text evidence="5">Forms a complex with TatA.</text>
</comment>
<evidence type="ECO:0000256" key="2">
    <source>
        <dbReference type="ARBA" id="ARBA00022692"/>
    </source>
</evidence>
<evidence type="ECO:0000256" key="4">
    <source>
        <dbReference type="ARBA" id="ARBA00023136"/>
    </source>
</evidence>
<dbReference type="GO" id="GO:0043953">
    <property type="term" value="P:protein transport by the Tat complex"/>
    <property type="evidence" value="ECO:0007669"/>
    <property type="project" value="UniProtKB-UniRule"/>
</dbReference>
<feature type="transmembrane region" description="Helical" evidence="5">
    <location>
        <begin position="174"/>
        <end position="202"/>
    </location>
</feature>
<comment type="subcellular location">
    <subcellularLocation>
        <location evidence="5">Cell membrane</location>
        <topology evidence="5">Multi-pass membrane protein</topology>
    </subcellularLocation>
    <subcellularLocation>
        <location evidence="1">Membrane</location>
        <topology evidence="1">Multi-pass membrane protein</topology>
    </subcellularLocation>
</comment>
<keyword evidence="7" id="KW-1185">Reference proteome</keyword>
<gene>
    <name evidence="5" type="primary">tatC</name>
    <name evidence="6" type="ORF">C900_02739</name>
</gene>
<keyword evidence="5" id="KW-0653">Protein transport</keyword>
<reference evidence="6 7" key="1">
    <citation type="submission" date="2012-12" db="EMBL/GenBank/DDBJ databases">
        <title>Genome assembly of Fulvivirga imtechensis AK7.</title>
        <authorList>
            <person name="Nupur N."/>
            <person name="Khatri I."/>
            <person name="Kumar R."/>
            <person name="Subramanian S."/>
            <person name="Pinnaka A."/>
        </authorList>
    </citation>
    <scope>NUCLEOTIDE SEQUENCE [LARGE SCALE GENOMIC DNA]</scope>
    <source>
        <strain evidence="6 7">AK7</strain>
    </source>
</reference>
<keyword evidence="4 5" id="KW-0472">Membrane</keyword>
<dbReference type="PANTHER" id="PTHR30371">
    <property type="entry name" value="SEC-INDEPENDENT PROTEIN TRANSLOCASE PROTEIN TATC"/>
    <property type="match status" value="1"/>
</dbReference>
<name>L8JT61_9BACT</name>
<accession>L8JT61</accession>
<keyword evidence="5" id="KW-1003">Cell membrane</keyword>
<keyword evidence="5" id="KW-0813">Transport</keyword>
<dbReference type="EMBL" id="AMZN01000040">
    <property type="protein sequence ID" value="ELR71398.1"/>
    <property type="molecule type" value="Genomic_DNA"/>
</dbReference>
<dbReference type="Pfam" id="PF00902">
    <property type="entry name" value="TatC"/>
    <property type="match status" value="1"/>
</dbReference>
<dbReference type="PANTHER" id="PTHR30371:SF0">
    <property type="entry name" value="SEC-INDEPENDENT PROTEIN TRANSLOCASE PROTEIN TATC, CHLOROPLASTIC-RELATED"/>
    <property type="match status" value="1"/>
</dbReference>
<evidence type="ECO:0000256" key="1">
    <source>
        <dbReference type="ARBA" id="ARBA00004141"/>
    </source>
</evidence>
<dbReference type="GO" id="GO:0009977">
    <property type="term" value="F:proton motive force dependent protein transmembrane transporter activity"/>
    <property type="evidence" value="ECO:0007669"/>
    <property type="project" value="TreeGrafter"/>
</dbReference>
<dbReference type="GO" id="GO:0065002">
    <property type="term" value="P:intracellular protein transmembrane transport"/>
    <property type="evidence" value="ECO:0007669"/>
    <property type="project" value="TreeGrafter"/>
</dbReference>
<feature type="transmembrane region" description="Helical" evidence="5">
    <location>
        <begin position="20"/>
        <end position="42"/>
    </location>
</feature>
<dbReference type="STRING" id="1237149.C900_02739"/>
<dbReference type="NCBIfam" id="TIGR00945">
    <property type="entry name" value="tatC"/>
    <property type="match status" value="1"/>
</dbReference>